<organism evidence="1 2">
    <name type="scientific">Erwinia phage pEa_SNUABM_7</name>
    <dbReference type="NCBI Taxonomy" id="2866695"/>
    <lineage>
        <taxon>Viruses</taxon>
        <taxon>Duplodnaviria</taxon>
        <taxon>Heunggongvirae</taxon>
        <taxon>Uroviricota</taxon>
        <taxon>Caudoviricetes</taxon>
        <taxon>Snuvirus</taxon>
        <taxon>Snuvirus SNUABM7</taxon>
    </lineage>
</organism>
<protein>
    <submittedName>
        <fullName evidence="1">Uncharacterized protein</fullName>
    </submittedName>
</protein>
<dbReference type="Proteomes" id="UP000827609">
    <property type="component" value="Segment"/>
</dbReference>
<proteinExistence type="predicted"/>
<gene>
    <name evidence="1" type="ORF">pEaSNUABM7_00217</name>
</gene>
<keyword evidence="2" id="KW-1185">Reference proteome</keyword>
<evidence type="ECO:0000313" key="1">
    <source>
        <dbReference type="EMBL" id="QYW04885.1"/>
    </source>
</evidence>
<evidence type="ECO:0000313" key="2">
    <source>
        <dbReference type="Proteomes" id="UP000827609"/>
    </source>
</evidence>
<accession>A0AAE8BKQ0</accession>
<dbReference type="EMBL" id="MZ475896">
    <property type="protein sequence ID" value="QYW04885.1"/>
    <property type="molecule type" value="Genomic_DNA"/>
</dbReference>
<name>A0AAE8BKQ0_9CAUD</name>
<reference evidence="1" key="1">
    <citation type="submission" date="2021-06" db="EMBL/GenBank/DDBJ databases">
        <title>Complete genome sequence of Erwinia phage pEa_SNUABM_7.</title>
        <authorList>
            <person name="Kim S.G."/>
            <person name="Park S.C."/>
        </authorList>
    </citation>
    <scope>NUCLEOTIDE SEQUENCE</scope>
</reference>
<sequence>MHSDLVYRLMNYLSGYGRAVMTVMRHDPFDMSFVALEGDLGKFVPDFICNAIDDVDPENVVYIGPRDYSGTLPCRSYVATNLMELDHAVNEIDQKPQVLLLEFDHLREDAERAAHIIASRMIDHDMWPQQLTVMVVKPIVCFPPADTTSRLMRHRTADAKEANVSDYIPR</sequence>